<gene>
    <name evidence="12" type="ORF">NZD89_05755</name>
</gene>
<dbReference type="InterPro" id="IPR036136">
    <property type="entry name" value="Nit/Sulf_reduc_fer-like_dom_sf"/>
</dbReference>
<dbReference type="SUPFAM" id="SSF56014">
    <property type="entry name" value="Nitrite and sulphite reductase 4Fe-4S domain-like"/>
    <property type="match status" value="2"/>
</dbReference>
<dbReference type="InterPro" id="IPR045854">
    <property type="entry name" value="NO2/SO3_Rdtase_4Fe4S_sf"/>
</dbReference>
<keyword evidence="5" id="KW-0349">Heme</keyword>
<dbReference type="PROSITE" id="PS00365">
    <property type="entry name" value="NIR_SIR"/>
    <property type="match status" value="1"/>
</dbReference>
<dbReference type="Pfam" id="PF01077">
    <property type="entry name" value="NIR_SIR"/>
    <property type="match status" value="2"/>
</dbReference>
<dbReference type="SUPFAM" id="SSF55124">
    <property type="entry name" value="Nitrite/Sulfite reductase N-terminal domain-like"/>
    <property type="match status" value="2"/>
</dbReference>
<accession>A0ABY6ZJ96</accession>
<organism evidence="12 13">
    <name type="scientific">Alicyclobacillus fastidiosus</name>
    <dbReference type="NCBI Taxonomy" id="392011"/>
    <lineage>
        <taxon>Bacteria</taxon>
        <taxon>Bacillati</taxon>
        <taxon>Bacillota</taxon>
        <taxon>Bacilli</taxon>
        <taxon>Bacillales</taxon>
        <taxon>Alicyclobacillaceae</taxon>
        <taxon>Alicyclobacillus</taxon>
    </lineage>
</organism>
<keyword evidence="8" id="KW-0408">Iron</keyword>
<evidence type="ECO:0000256" key="9">
    <source>
        <dbReference type="ARBA" id="ARBA00023014"/>
    </source>
</evidence>
<evidence type="ECO:0000256" key="5">
    <source>
        <dbReference type="ARBA" id="ARBA00022617"/>
    </source>
</evidence>
<keyword evidence="13" id="KW-1185">Reference proteome</keyword>
<dbReference type="InterPro" id="IPR006066">
    <property type="entry name" value="NO2/SO3_Rdtase_FeS/sirohaem_BS"/>
</dbReference>
<dbReference type="Gene3D" id="3.30.413.10">
    <property type="entry name" value="Sulfite Reductase Hemoprotein, domain 1"/>
    <property type="match status" value="2"/>
</dbReference>
<evidence type="ECO:0000256" key="4">
    <source>
        <dbReference type="ARBA" id="ARBA00022485"/>
    </source>
</evidence>
<feature type="domain" description="Nitrite/Sulfite reductase ferredoxin-like" evidence="11">
    <location>
        <begin position="68"/>
        <end position="134"/>
    </location>
</feature>
<evidence type="ECO:0000256" key="3">
    <source>
        <dbReference type="ARBA" id="ARBA00010429"/>
    </source>
</evidence>
<dbReference type="RefSeq" id="WP_268006804.1">
    <property type="nucleotide sequence ID" value="NZ_BSUT01000001.1"/>
</dbReference>
<sequence length="567" mass="64811">MENNPTQEKVSKVEVIKQNGNFLRGTIEEALTDDKTFFEDENVQQLKFHGVYQQDDRDLRSVLRKEGKEKHYRMMVRARIPGGVLTPEQYLVFDRLADEYNEYGSLRITTRQTIQLHGVIKRNLKPTIQALNEVLVTTLGGCGDQVRNTVCCAAPGHQIYHKEVRRDLLQLVNAVSAKTNAYHEIWLDGEKVPLSDELNEEPLYGAVYLPRKFKLGFAVEGDNCIDVYTNDIGIVAHIDEKRISGYTLLVGGGMGRTASDKLSYPRLATPICFVNRDQLIETVVTIIGIQRDYGNRIERRYARFKYLLDTRGLEWFQQEMESRLNRELVPPRELTWNRANDHLGWHTERVGRSYIGIFVENGRIKDTAELRLKSVLREIVEHFRPTVRLTTQQNIILSDIENSNRSVIEQKLREAGVALAETLSKTKLSAMACVALPTCGLATAESERALPTILPDFERMFQEYGIEDEHISVRMTGCPNGCARPYTADIAFVGRSPGKYDLMLAGDFYGTRLNQLFQELVPIDKLADTVRPIVSAYASEREFRETFGDYCCRVGLDRFRELITKNR</sequence>
<evidence type="ECO:0000256" key="2">
    <source>
        <dbReference type="ARBA" id="ARBA00001966"/>
    </source>
</evidence>
<dbReference type="InterPro" id="IPR045169">
    <property type="entry name" value="NO2/SO3_Rdtase_4Fe4S_prot"/>
</dbReference>
<dbReference type="PANTHER" id="PTHR11493">
    <property type="entry name" value="SULFITE REDUCTASE [NADPH] SUBUNIT BETA-RELATED"/>
    <property type="match status" value="1"/>
</dbReference>
<evidence type="ECO:0000259" key="11">
    <source>
        <dbReference type="Pfam" id="PF03460"/>
    </source>
</evidence>
<comment type="cofactor">
    <cofactor evidence="1">
        <name>siroheme</name>
        <dbReference type="ChEBI" id="CHEBI:60052"/>
    </cofactor>
</comment>
<dbReference type="InterPro" id="IPR006067">
    <property type="entry name" value="NO2/SO3_Rdtase_4Fe4S_dom"/>
</dbReference>
<dbReference type="PRINTS" id="PR00397">
    <property type="entry name" value="SIROHAEM"/>
</dbReference>
<evidence type="ECO:0000313" key="12">
    <source>
        <dbReference type="EMBL" id="WAH42927.1"/>
    </source>
</evidence>
<dbReference type="PANTHER" id="PTHR11493:SF47">
    <property type="entry name" value="SULFITE REDUCTASE [NADPH] SUBUNIT BETA"/>
    <property type="match status" value="1"/>
</dbReference>
<dbReference type="Pfam" id="PF03460">
    <property type="entry name" value="NIR_SIR_ferr"/>
    <property type="match status" value="2"/>
</dbReference>
<comment type="cofactor">
    <cofactor evidence="2">
        <name>[4Fe-4S] cluster</name>
        <dbReference type="ChEBI" id="CHEBI:49883"/>
    </cofactor>
</comment>
<keyword evidence="9" id="KW-0411">Iron-sulfur</keyword>
<name>A0ABY6ZJ96_9BACL</name>
<feature type="domain" description="Nitrite/Sulfite reductase ferredoxin-like" evidence="11">
    <location>
        <begin position="348"/>
        <end position="415"/>
    </location>
</feature>
<dbReference type="Gene3D" id="3.90.480.20">
    <property type="match status" value="1"/>
</dbReference>
<comment type="similarity">
    <text evidence="3">Belongs to the nitrite and sulfite reductase 4Fe-4S domain family.</text>
</comment>
<evidence type="ECO:0000256" key="6">
    <source>
        <dbReference type="ARBA" id="ARBA00022723"/>
    </source>
</evidence>
<feature type="domain" description="Nitrite/sulphite reductase 4Fe-4S" evidence="10">
    <location>
        <begin position="428"/>
        <end position="565"/>
    </location>
</feature>
<proteinExistence type="inferred from homology"/>
<evidence type="ECO:0000313" key="13">
    <source>
        <dbReference type="Proteomes" id="UP001164761"/>
    </source>
</evidence>
<dbReference type="Proteomes" id="UP001164761">
    <property type="component" value="Chromosome"/>
</dbReference>
<protein>
    <submittedName>
        <fullName evidence="12">NADPH-dependent assimilatory sulfite reductase hemoprotein subunit</fullName>
    </submittedName>
</protein>
<evidence type="ECO:0000256" key="8">
    <source>
        <dbReference type="ARBA" id="ARBA00023004"/>
    </source>
</evidence>
<dbReference type="InterPro" id="IPR005117">
    <property type="entry name" value="NiRdtase/SiRdtase_haem-b_fer"/>
</dbReference>
<evidence type="ECO:0000256" key="1">
    <source>
        <dbReference type="ARBA" id="ARBA00001929"/>
    </source>
</evidence>
<feature type="domain" description="Nitrite/sulphite reductase 4Fe-4S" evidence="10">
    <location>
        <begin position="176"/>
        <end position="327"/>
    </location>
</feature>
<evidence type="ECO:0000256" key="7">
    <source>
        <dbReference type="ARBA" id="ARBA00023002"/>
    </source>
</evidence>
<evidence type="ECO:0000259" key="10">
    <source>
        <dbReference type="Pfam" id="PF01077"/>
    </source>
</evidence>
<dbReference type="EMBL" id="CP104067">
    <property type="protein sequence ID" value="WAH42927.1"/>
    <property type="molecule type" value="Genomic_DNA"/>
</dbReference>
<keyword evidence="6" id="KW-0479">Metal-binding</keyword>
<keyword evidence="4" id="KW-0004">4Fe-4S</keyword>
<dbReference type="NCBIfam" id="NF010029">
    <property type="entry name" value="PRK13504.1"/>
    <property type="match status" value="1"/>
</dbReference>
<reference evidence="12" key="1">
    <citation type="submission" date="2022-08" db="EMBL/GenBank/DDBJ databases">
        <title>Alicyclobacillus fastidiosus DSM 17978, complete genome.</title>
        <authorList>
            <person name="Wang Q."/>
            <person name="Cai R."/>
            <person name="Wang Z."/>
        </authorList>
    </citation>
    <scope>NUCLEOTIDE SEQUENCE</scope>
    <source>
        <strain evidence="12">DSM 17978</strain>
    </source>
</reference>
<dbReference type="Gene3D" id="3.90.480.10">
    <property type="entry name" value="Sulfite Reductase Hemoprotein,Domain 2"/>
    <property type="match status" value="1"/>
</dbReference>
<keyword evidence="7" id="KW-0560">Oxidoreductase</keyword>